<reference evidence="2 3" key="1">
    <citation type="submission" date="2019-01" db="EMBL/GenBank/DDBJ databases">
        <title>Draft Genome and Complete Hox-Cluster Characterization of the Sterlet Sturgeon (Acipenser ruthenus).</title>
        <authorList>
            <person name="Wei Q."/>
        </authorList>
    </citation>
    <scope>NUCLEOTIDE SEQUENCE [LARGE SCALE GENOMIC DNA]</scope>
    <source>
        <strain evidence="2">WHYD16114868_AA</strain>
        <tissue evidence="2">Blood</tissue>
    </source>
</reference>
<dbReference type="Proteomes" id="UP000289886">
    <property type="component" value="Unassembled WGS sequence"/>
</dbReference>
<gene>
    <name evidence="2" type="ORF">EOD39_7262</name>
</gene>
<sequence length="218" mass="25304">MELSTNWIADPRTPQWLKMEGYNFFDDFTIEYLLRFLQAIPKTQQKQIRNYDPHLKESPEILVKKMEEQYSRVQEGAPQSYSCVEYGHEVTYPLPEVPKGLEEPNRKAQGVRNPQQPPEALLRQEGKTEQLPRKPEALCRREECTSSVHQQPPEALLRTRQSDLQPQEVQLFPTPDIRCLEKVGGDQQQPVKELLRNGKEPLLQQIQPRAECDSLGCL</sequence>
<name>A0A444U7D4_ACIRT</name>
<feature type="region of interest" description="Disordered" evidence="1">
    <location>
        <begin position="95"/>
        <end position="134"/>
    </location>
</feature>
<feature type="compositionally biased region" description="Basic and acidic residues" evidence="1">
    <location>
        <begin position="122"/>
        <end position="134"/>
    </location>
</feature>
<organism evidence="2 3">
    <name type="scientific">Acipenser ruthenus</name>
    <name type="common">Sterlet sturgeon</name>
    <dbReference type="NCBI Taxonomy" id="7906"/>
    <lineage>
        <taxon>Eukaryota</taxon>
        <taxon>Metazoa</taxon>
        <taxon>Chordata</taxon>
        <taxon>Craniata</taxon>
        <taxon>Vertebrata</taxon>
        <taxon>Euteleostomi</taxon>
        <taxon>Actinopterygii</taxon>
        <taxon>Chondrostei</taxon>
        <taxon>Acipenseriformes</taxon>
        <taxon>Acipenseridae</taxon>
        <taxon>Acipenser</taxon>
    </lineage>
</organism>
<accession>A0A444U7D4</accession>
<evidence type="ECO:0000313" key="3">
    <source>
        <dbReference type="Proteomes" id="UP000289886"/>
    </source>
</evidence>
<evidence type="ECO:0000256" key="1">
    <source>
        <dbReference type="SAM" id="MobiDB-lite"/>
    </source>
</evidence>
<comment type="caution">
    <text evidence="2">The sequence shown here is derived from an EMBL/GenBank/DDBJ whole genome shotgun (WGS) entry which is preliminary data.</text>
</comment>
<evidence type="ECO:0000313" key="2">
    <source>
        <dbReference type="EMBL" id="RXM31112.1"/>
    </source>
</evidence>
<dbReference type="AlphaFoldDB" id="A0A444U7D4"/>
<keyword evidence="3" id="KW-1185">Reference proteome</keyword>
<proteinExistence type="predicted"/>
<protein>
    <submittedName>
        <fullName evidence="2">Uncharacterized protein</fullName>
    </submittedName>
</protein>
<dbReference type="EMBL" id="SCEB01215132">
    <property type="protein sequence ID" value="RXM31112.1"/>
    <property type="molecule type" value="Genomic_DNA"/>
</dbReference>